<evidence type="ECO:0000313" key="2">
    <source>
        <dbReference type="Proteomes" id="UP000322634"/>
    </source>
</evidence>
<dbReference type="EMBL" id="VSFF01000011">
    <property type="protein sequence ID" value="TYC11202.1"/>
    <property type="molecule type" value="Genomic_DNA"/>
</dbReference>
<accession>A0A5D0U0U0</accession>
<evidence type="ECO:0000313" key="1">
    <source>
        <dbReference type="EMBL" id="TYC11202.1"/>
    </source>
</evidence>
<name>A0A5D0U0U0_9ACTN</name>
<comment type="caution">
    <text evidence="1">The sequence shown here is derived from an EMBL/GenBank/DDBJ whole genome shotgun (WGS) entry which is preliminary data.</text>
</comment>
<protein>
    <submittedName>
        <fullName evidence="1">Uncharacterized protein</fullName>
    </submittedName>
</protein>
<organism evidence="1 2">
    <name type="scientific">Actinomadura syzygii</name>
    <dbReference type="NCBI Taxonomy" id="1427538"/>
    <lineage>
        <taxon>Bacteria</taxon>
        <taxon>Bacillati</taxon>
        <taxon>Actinomycetota</taxon>
        <taxon>Actinomycetes</taxon>
        <taxon>Streptosporangiales</taxon>
        <taxon>Thermomonosporaceae</taxon>
        <taxon>Actinomadura</taxon>
    </lineage>
</organism>
<reference evidence="1 2" key="1">
    <citation type="submission" date="2019-08" db="EMBL/GenBank/DDBJ databases">
        <title>Actinomadura sp. nov. CYP1-5 isolated from mountain soil.</title>
        <authorList>
            <person name="Songsumanus A."/>
            <person name="Kuncharoen N."/>
            <person name="Kudo T."/>
            <person name="Yuki M."/>
            <person name="Igarashi Y."/>
            <person name="Tanasupawat S."/>
        </authorList>
    </citation>
    <scope>NUCLEOTIDE SEQUENCE [LARGE SCALE GENOMIC DNA]</scope>
    <source>
        <strain evidence="1 2">GKU157</strain>
    </source>
</reference>
<dbReference type="AlphaFoldDB" id="A0A5D0U0U0"/>
<dbReference type="Proteomes" id="UP000322634">
    <property type="component" value="Unassembled WGS sequence"/>
</dbReference>
<dbReference type="RefSeq" id="WP_148353410.1">
    <property type="nucleotide sequence ID" value="NZ_JBHSBF010000030.1"/>
</dbReference>
<proteinExistence type="predicted"/>
<gene>
    <name evidence="1" type="ORF">FXF65_30125</name>
</gene>
<keyword evidence="2" id="KW-1185">Reference proteome</keyword>
<sequence length="123" mass="13434">MAAKDKEIQVTPQALRNFAKMLRDQIPSIEDAQNRINQVDVTAGNFKDANLLRDLIGWGQQGRADQYSAHLASLKLAVERFATELDDMAKKYDTTEALNTDLAAKVGELIGKIEPLLPAGPAG</sequence>